<reference evidence="1 2" key="1">
    <citation type="submission" date="2021-06" db="EMBL/GenBank/DDBJ databases">
        <authorList>
            <person name="Kallberg Y."/>
            <person name="Tangrot J."/>
            <person name="Rosling A."/>
        </authorList>
    </citation>
    <scope>NUCLEOTIDE SEQUENCE [LARGE SCALE GENOMIC DNA]</scope>
    <source>
        <strain evidence="1 2">120-4 pot B 10/14</strain>
    </source>
</reference>
<dbReference type="Proteomes" id="UP000789901">
    <property type="component" value="Unassembled WGS sequence"/>
</dbReference>
<protein>
    <submittedName>
        <fullName evidence="1">11557_t:CDS:1</fullName>
    </submittedName>
</protein>
<comment type="caution">
    <text evidence="1">The sequence shown here is derived from an EMBL/GenBank/DDBJ whole genome shotgun (WGS) entry which is preliminary data.</text>
</comment>
<organism evidence="1 2">
    <name type="scientific">Gigaspora margarita</name>
    <dbReference type="NCBI Taxonomy" id="4874"/>
    <lineage>
        <taxon>Eukaryota</taxon>
        <taxon>Fungi</taxon>
        <taxon>Fungi incertae sedis</taxon>
        <taxon>Mucoromycota</taxon>
        <taxon>Glomeromycotina</taxon>
        <taxon>Glomeromycetes</taxon>
        <taxon>Diversisporales</taxon>
        <taxon>Gigasporaceae</taxon>
        <taxon>Gigaspora</taxon>
    </lineage>
</organism>
<dbReference type="EMBL" id="CAJVQB010061045">
    <property type="protein sequence ID" value="CAG8839684.1"/>
    <property type="molecule type" value="Genomic_DNA"/>
</dbReference>
<evidence type="ECO:0000313" key="2">
    <source>
        <dbReference type="Proteomes" id="UP000789901"/>
    </source>
</evidence>
<keyword evidence="2" id="KW-1185">Reference proteome</keyword>
<evidence type="ECO:0000313" key="1">
    <source>
        <dbReference type="EMBL" id="CAG8839684.1"/>
    </source>
</evidence>
<gene>
    <name evidence="1" type="ORF">GMARGA_LOCUS34559</name>
</gene>
<name>A0ABN7WSE6_GIGMA</name>
<feature type="non-terminal residue" evidence="1">
    <location>
        <position position="144"/>
    </location>
</feature>
<feature type="non-terminal residue" evidence="1">
    <location>
        <position position="1"/>
    </location>
</feature>
<sequence length="144" mass="16326">TSILDHMMYKVYCSRLLNKAEIPLEKKNIDKIFIADNFNKLEKLMNELSRKKQEWIAKNVNIDFDTLKISEAAKKLVLSQTITISTPSSSLSSDDSTDSPKESIVGLLDFFITPSRAKETLMEINSLTLNKQVFAIVNTILLMP</sequence>
<proteinExistence type="predicted"/>
<accession>A0ABN7WSE6</accession>